<dbReference type="STRING" id="700015.Corgl_1289"/>
<evidence type="ECO:0000259" key="2">
    <source>
        <dbReference type="Pfam" id="PF22725"/>
    </source>
</evidence>
<feature type="domain" description="GFO/IDH/MocA-like oxidoreductase" evidence="2">
    <location>
        <begin position="138"/>
        <end position="249"/>
    </location>
</feature>
<proteinExistence type="predicted"/>
<reference evidence="4" key="1">
    <citation type="journal article" date="2013" name="Stand. Genomic Sci.">
        <title>Complete genome sequence of Coriobacterium glomerans type strain (PW2(T)) from the midgut of Pyrrhocoris apterus L. (red soldier bug).</title>
        <authorList>
            <person name="Stackebrandt E."/>
            <person name="Zeytun A."/>
            <person name="Lapidus A."/>
            <person name="Nolan M."/>
            <person name="Lucas S."/>
            <person name="Hammon N."/>
            <person name="Deshpande S."/>
            <person name="Cheng J.F."/>
            <person name="Tapia R."/>
            <person name="Goodwin L.A."/>
            <person name="Pitluck S."/>
            <person name="Liolios K."/>
            <person name="Pagani I."/>
            <person name="Ivanova N."/>
            <person name="Mavromatis K."/>
            <person name="Mikhailova N."/>
            <person name="Huntemann M."/>
            <person name="Pati A."/>
            <person name="Chen A."/>
            <person name="Palaniappan K."/>
            <person name="Chang Y.J."/>
            <person name="Land M."/>
            <person name="Hauser L."/>
            <person name="Rohde M."/>
            <person name="Pukall R."/>
            <person name="Goker M."/>
            <person name="Detter J.C."/>
            <person name="Woyke T."/>
            <person name="Bristow J."/>
            <person name="Eisen J.A."/>
            <person name="Markowitz V."/>
            <person name="Hugenholtz P."/>
            <person name="Kyrpides N.C."/>
            <person name="Klenk H.P."/>
        </authorList>
    </citation>
    <scope>NUCLEOTIDE SEQUENCE</scope>
    <source>
        <strain evidence="4">ATCC 49209 / DSM 20642 / JCM 10262 / PW2</strain>
    </source>
</reference>
<evidence type="ECO:0000313" key="3">
    <source>
        <dbReference type="EMBL" id="AEB07390.1"/>
    </source>
</evidence>
<dbReference type="InterPro" id="IPR000683">
    <property type="entry name" value="Gfo/Idh/MocA-like_OxRdtase_N"/>
</dbReference>
<dbReference type="Gene3D" id="3.30.360.10">
    <property type="entry name" value="Dihydrodipicolinate Reductase, domain 2"/>
    <property type="match status" value="1"/>
</dbReference>
<dbReference type="Pfam" id="PF22725">
    <property type="entry name" value="GFO_IDH_MocA_C3"/>
    <property type="match status" value="1"/>
</dbReference>
<dbReference type="eggNOG" id="COG0673">
    <property type="taxonomic scope" value="Bacteria"/>
</dbReference>
<dbReference type="Pfam" id="PF01408">
    <property type="entry name" value="GFO_IDH_MocA"/>
    <property type="match status" value="1"/>
</dbReference>
<name>F2N8K7_CORGP</name>
<dbReference type="InterPro" id="IPR036291">
    <property type="entry name" value="NAD(P)-bd_dom_sf"/>
</dbReference>
<dbReference type="RefSeq" id="WP_013709133.1">
    <property type="nucleotide sequence ID" value="NC_015389.1"/>
</dbReference>
<dbReference type="Proteomes" id="UP000006851">
    <property type="component" value="Chromosome"/>
</dbReference>
<dbReference type="AlphaFoldDB" id="F2N8K7"/>
<sequence length="363" mass="38941">MLRIATIGTSMITDNFVEALNANRRAVFVGTLSRDPARAEAFTRQRGGSVAFSSIGELADSAEVDAVYIASPNALHCEQALRCIEGGKHVLVEKPLGSNLREASAVFNAAERAATVAMEAMRPLHDPAYRTCRDTISQLGPVRRVSIRFGKYSSRYDEILAGRPSAIFDCEMAAGALMDIGVYCVEPMIDLLGEPQEITCVPVLLDPATRDITHGPIDGAGVIIARYPGAVAELGYSKITNDLVDSQIEGELATLRIDKISSPQRARLNVRGRALRGDAKQVHEEVGASQRELALASCANTMRYELDDFIDAVADTARGAAFATATAGGAGTLGRCRDITTSSIAVMDEARRQAGIAFPRDRR</sequence>
<protein>
    <submittedName>
        <fullName evidence="3">Oxidoreductase domain protein</fullName>
    </submittedName>
</protein>
<evidence type="ECO:0000313" key="4">
    <source>
        <dbReference type="Proteomes" id="UP000006851"/>
    </source>
</evidence>
<dbReference type="Gene3D" id="3.40.50.720">
    <property type="entry name" value="NAD(P)-binding Rossmann-like Domain"/>
    <property type="match status" value="1"/>
</dbReference>
<gene>
    <name evidence="3" type="ordered locus">Corgl_1289</name>
</gene>
<organism evidence="3 4">
    <name type="scientific">Coriobacterium glomerans (strain ATCC 49209 / DSM 20642 / JCM 10262 / PW2)</name>
    <dbReference type="NCBI Taxonomy" id="700015"/>
    <lineage>
        <taxon>Bacteria</taxon>
        <taxon>Bacillati</taxon>
        <taxon>Actinomycetota</taxon>
        <taxon>Coriobacteriia</taxon>
        <taxon>Coriobacteriales</taxon>
        <taxon>Coriobacteriaceae</taxon>
        <taxon>Coriobacterium</taxon>
    </lineage>
</organism>
<dbReference type="EMBL" id="CP002628">
    <property type="protein sequence ID" value="AEB07390.1"/>
    <property type="molecule type" value="Genomic_DNA"/>
</dbReference>
<dbReference type="GO" id="GO:0000166">
    <property type="term" value="F:nucleotide binding"/>
    <property type="evidence" value="ECO:0007669"/>
    <property type="project" value="InterPro"/>
</dbReference>
<dbReference type="SUPFAM" id="SSF51735">
    <property type="entry name" value="NAD(P)-binding Rossmann-fold domains"/>
    <property type="match status" value="1"/>
</dbReference>
<dbReference type="OrthoDB" id="9815825at2"/>
<evidence type="ECO:0000259" key="1">
    <source>
        <dbReference type="Pfam" id="PF01408"/>
    </source>
</evidence>
<dbReference type="InterPro" id="IPR055170">
    <property type="entry name" value="GFO_IDH_MocA-like_dom"/>
</dbReference>
<dbReference type="PANTHER" id="PTHR43054:SF1">
    <property type="entry name" value="SCYLLO-INOSITOL 2-DEHYDROGENASE (NADP(+)) IOLU"/>
    <property type="match status" value="1"/>
</dbReference>
<dbReference type="KEGG" id="cgo:Corgl_1289"/>
<feature type="domain" description="Gfo/Idh/MocA-like oxidoreductase N-terminal" evidence="1">
    <location>
        <begin position="2"/>
        <end position="118"/>
    </location>
</feature>
<dbReference type="PANTHER" id="PTHR43054">
    <property type="match status" value="1"/>
</dbReference>
<dbReference type="HOGENOM" id="CLU_023194_7_0_11"/>
<dbReference type="SUPFAM" id="SSF55347">
    <property type="entry name" value="Glyceraldehyde-3-phosphate dehydrogenase-like, C-terminal domain"/>
    <property type="match status" value="1"/>
</dbReference>
<accession>F2N8K7</accession>
<keyword evidence="4" id="KW-1185">Reference proteome</keyword>